<gene>
    <name evidence="2" type="ORF">EUGRSUZ_H00575</name>
</gene>
<accession>A0A059AVC8</accession>
<dbReference type="AlphaFoldDB" id="A0A059AVC8"/>
<name>A0A059AVC8_EUCGR</name>
<dbReference type="InParanoid" id="A0A059AVC8"/>
<organism evidence="2">
    <name type="scientific">Eucalyptus grandis</name>
    <name type="common">Flooded gum</name>
    <dbReference type="NCBI Taxonomy" id="71139"/>
    <lineage>
        <taxon>Eukaryota</taxon>
        <taxon>Viridiplantae</taxon>
        <taxon>Streptophyta</taxon>
        <taxon>Embryophyta</taxon>
        <taxon>Tracheophyta</taxon>
        <taxon>Spermatophyta</taxon>
        <taxon>Magnoliopsida</taxon>
        <taxon>eudicotyledons</taxon>
        <taxon>Gunneridae</taxon>
        <taxon>Pentapetalae</taxon>
        <taxon>rosids</taxon>
        <taxon>malvids</taxon>
        <taxon>Myrtales</taxon>
        <taxon>Myrtaceae</taxon>
        <taxon>Myrtoideae</taxon>
        <taxon>Eucalypteae</taxon>
        <taxon>Eucalyptus</taxon>
    </lineage>
</organism>
<feature type="region of interest" description="Disordered" evidence="1">
    <location>
        <begin position="44"/>
        <end position="65"/>
    </location>
</feature>
<dbReference type="EMBL" id="KK198760">
    <property type="protein sequence ID" value="KCW57823.1"/>
    <property type="molecule type" value="Genomic_DNA"/>
</dbReference>
<sequence length="173" mass="19522">MVQHIYEHAQIRLSLNVSCFLVLFETFCQTLGVQQLKGAYGLTQHSDSSKDQHNMHKQHSRSTKGHILHSNRCEHISLSPFASPFTLSAFSRPKDQSRTPLSSLCSLPFKLGQRQACMVLATTSLLRPLDLRPWDHTVLCLRDPLASRSSAPLFVPSYFLLFCRSVDVVRGGR</sequence>
<evidence type="ECO:0000313" key="2">
    <source>
        <dbReference type="EMBL" id="KCW57823.1"/>
    </source>
</evidence>
<feature type="compositionally biased region" description="Basic residues" evidence="1">
    <location>
        <begin position="55"/>
        <end position="65"/>
    </location>
</feature>
<evidence type="ECO:0000256" key="1">
    <source>
        <dbReference type="SAM" id="MobiDB-lite"/>
    </source>
</evidence>
<protein>
    <submittedName>
        <fullName evidence="2">Uncharacterized protein</fullName>
    </submittedName>
</protein>
<dbReference type="Gramene" id="KCW57823">
    <property type="protein sequence ID" value="KCW57823"/>
    <property type="gene ID" value="EUGRSUZ_H00575"/>
</dbReference>
<reference evidence="2" key="1">
    <citation type="submission" date="2013-07" db="EMBL/GenBank/DDBJ databases">
        <title>The genome of Eucalyptus grandis.</title>
        <authorList>
            <person name="Schmutz J."/>
            <person name="Hayes R."/>
            <person name="Myburg A."/>
            <person name="Tuskan G."/>
            <person name="Grattapaglia D."/>
            <person name="Rokhsar D.S."/>
        </authorList>
    </citation>
    <scope>NUCLEOTIDE SEQUENCE</scope>
    <source>
        <tissue evidence="2">Leaf extractions</tissue>
    </source>
</reference>
<proteinExistence type="predicted"/>